<gene>
    <name evidence="3" type="ORF">APLA_LOCUS14151</name>
</gene>
<dbReference type="EMBL" id="CADEBD010000387">
    <property type="protein sequence ID" value="CAB3252880.1"/>
    <property type="molecule type" value="Genomic_DNA"/>
</dbReference>
<feature type="transmembrane region" description="Helical" evidence="2">
    <location>
        <begin position="60"/>
        <end position="84"/>
    </location>
</feature>
<keyword evidence="1" id="KW-0175">Coiled coil</keyword>
<keyword evidence="2" id="KW-0812">Transmembrane</keyword>
<comment type="caution">
    <text evidence="3">The sequence shown here is derived from an EMBL/GenBank/DDBJ whole genome shotgun (WGS) entry which is preliminary data.</text>
</comment>
<feature type="coiled-coil region" evidence="1">
    <location>
        <begin position="80"/>
        <end position="107"/>
    </location>
</feature>
<dbReference type="Proteomes" id="UP000494256">
    <property type="component" value="Unassembled WGS sequence"/>
</dbReference>
<sequence>MNTRQGIPHNKKTVSPAFNSDINEVKTGAAYATAKDFTSDTPIKLPRIIPVPKTGGFLPIVPIFAGLSAAGSLAGGAAAIAKAINAYKTAKKQLLEAKRHNKEMEALFIGRGLHIKHYKDGLGIYTTVKKN</sequence>
<evidence type="ECO:0000313" key="3">
    <source>
        <dbReference type="EMBL" id="CAB3252880.1"/>
    </source>
</evidence>
<evidence type="ECO:0000313" key="4">
    <source>
        <dbReference type="Proteomes" id="UP000494256"/>
    </source>
</evidence>
<keyword evidence="2" id="KW-0472">Membrane</keyword>
<protein>
    <submittedName>
        <fullName evidence="3">Uncharacterized protein</fullName>
    </submittedName>
</protein>
<reference evidence="3 4" key="1">
    <citation type="submission" date="2020-04" db="EMBL/GenBank/DDBJ databases">
        <authorList>
            <person name="Wallbank WR R."/>
            <person name="Pardo Diaz C."/>
            <person name="Kozak K."/>
            <person name="Martin S."/>
            <person name="Jiggins C."/>
            <person name="Moest M."/>
            <person name="Warren A I."/>
            <person name="Byers J.R.P. K."/>
            <person name="Montejo-Kovacevich G."/>
            <person name="Yen C E."/>
        </authorList>
    </citation>
    <scope>NUCLEOTIDE SEQUENCE [LARGE SCALE GENOMIC DNA]</scope>
</reference>
<evidence type="ECO:0000256" key="1">
    <source>
        <dbReference type="SAM" id="Coils"/>
    </source>
</evidence>
<proteinExistence type="predicted"/>
<keyword evidence="2" id="KW-1133">Transmembrane helix</keyword>
<accession>A0A8S1B3H1</accession>
<dbReference type="AlphaFoldDB" id="A0A8S1B3H1"/>
<evidence type="ECO:0000256" key="2">
    <source>
        <dbReference type="SAM" id="Phobius"/>
    </source>
</evidence>
<organism evidence="3 4">
    <name type="scientific">Arctia plantaginis</name>
    <name type="common">Wood tiger moth</name>
    <name type="synonym">Phalaena plantaginis</name>
    <dbReference type="NCBI Taxonomy" id="874455"/>
    <lineage>
        <taxon>Eukaryota</taxon>
        <taxon>Metazoa</taxon>
        <taxon>Ecdysozoa</taxon>
        <taxon>Arthropoda</taxon>
        <taxon>Hexapoda</taxon>
        <taxon>Insecta</taxon>
        <taxon>Pterygota</taxon>
        <taxon>Neoptera</taxon>
        <taxon>Endopterygota</taxon>
        <taxon>Lepidoptera</taxon>
        <taxon>Glossata</taxon>
        <taxon>Ditrysia</taxon>
        <taxon>Noctuoidea</taxon>
        <taxon>Erebidae</taxon>
        <taxon>Arctiinae</taxon>
        <taxon>Arctia</taxon>
    </lineage>
</organism>
<name>A0A8S1B3H1_ARCPL</name>